<dbReference type="EMBL" id="BLKZ01000001">
    <property type="protein sequence ID" value="GFG88244.1"/>
    <property type="molecule type" value="Genomic_DNA"/>
</dbReference>
<proteinExistence type="predicted"/>
<dbReference type="Proteomes" id="UP000465360">
    <property type="component" value="Unassembled WGS sequence"/>
</dbReference>
<accession>A0A7I9YHW3</accession>
<sequence>MAADTSSAAEASTDVVGALTAMFAELSVDPIRARSVAAAATMAGDVTTNDIPYLPASP</sequence>
<name>A0A7I9YHW3_MYCBU</name>
<comment type="caution">
    <text evidence="1">The sequence shown here is derived from an EMBL/GenBank/DDBJ whole genome shotgun (WGS) entry which is preliminary data.</text>
</comment>
<evidence type="ECO:0000313" key="2">
    <source>
        <dbReference type="Proteomes" id="UP000465360"/>
    </source>
</evidence>
<organism evidence="1 2">
    <name type="scientific">Mycobacterium bourgelatii</name>
    <dbReference type="NCBI Taxonomy" id="1273442"/>
    <lineage>
        <taxon>Bacteria</taxon>
        <taxon>Bacillati</taxon>
        <taxon>Actinomycetota</taxon>
        <taxon>Actinomycetes</taxon>
        <taxon>Mycobacteriales</taxon>
        <taxon>Mycobacteriaceae</taxon>
        <taxon>Mycobacterium</taxon>
    </lineage>
</organism>
<gene>
    <name evidence="1" type="ORF">MBOU_02860</name>
</gene>
<reference evidence="1 2" key="1">
    <citation type="journal article" date="2019" name="Emerg. Microbes Infect.">
        <title>Comprehensive subspecies identification of 175 nontuberculous mycobacteria species based on 7547 genomic profiles.</title>
        <authorList>
            <person name="Matsumoto Y."/>
            <person name="Kinjo T."/>
            <person name="Motooka D."/>
            <person name="Nabeya D."/>
            <person name="Jung N."/>
            <person name="Uechi K."/>
            <person name="Horii T."/>
            <person name="Iida T."/>
            <person name="Fujita J."/>
            <person name="Nakamura S."/>
        </authorList>
    </citation>
    <scope>NUCLEOTIDE SEQUENCE [LARGE SCALE GENOMIC DNA]</scope>
    <source>
        <strain evidence="1 2">JCM 30725</strain>
    </source>
</reference>
<dbReference type="AlphaFoldDB" id="A0A7I9YHW3"/>
<evidence type="ECO:0000313" key="1">
    <source>
        <dbReference type="EMBL" id="GFG88244.1"/>
    </source>
</evidence>
<protein>
    <submittedName>
        <fullName evidence="1">Uncharacterized protein</fullName>
    </submittedName>
</protein>
<keyword evidence="2" id="KW-1185">Reference proteome</keyword>